<protein>
    <submittedName>
        <fullName evidence="1">Uncharacterized protein</fullName>
    </submittedName>
</protein>
<dbReference type="Proteomes" id="UP000501690">
    <property type="component" value="Linkage Group LG2"/>
</dbReference>
<gene>
    <name evidence="1" type="ORF">DEO72_LG2g993</name>
</gene>
<evidence type="ECO:0000313" key="1">
    <source>
        <dbReference type="EMBL" id="QCD80671.1"/>
    </source>
</evidence>
<evidence type="ECO:0000313" key="2">
    <source>
        <dbReference type="Proteomes" id="UP000501690"/>
    </source>
</evidence>
<accession>A0A4D6KZV0</accession>
<organism evidence="1 2">
    <name type="scientific">Vigna unguiculata</name>
    <name type="common">Cowpea</name>
    <dbReference type="NCBI Taxonomy" id="3917"/>
    <lineage>
        <taxon>Eukaryota</taxon>
        <taxon>Viridiplantae</taxon>
        <taxon>Streptophyta</taxon>
        <taxon>Embryophyta</taxon>
        <taxon>Tracheophyta</taxon>
        <taxon>Spermatophyta</taxon>
        <taxon>Magnoliopsida</taxon>
        <taxon>eudicotyledons</taxon>
        <taxon>Gunneridae</taxon>
        <taxon>Pentapetalae</taxon>
        <taxon>rosids</taxon>
        <taxon>fabids</taxon>
        <taxon>Fabales</taxon>
        <taxon>Fabaceae</taxon>
        <taxon>Papilionoideae</taxon>
        <taxon>50 kb inversion clade</taxon>
        <taxon>NPAAA clade</taxon>
        <taxon>indigoferoid/millettioid clade</taxon>
        <taxon>Phaseoleae</taxon>
        <taxon>Vigna</taxon>
    </lineage>
</organism>
<name>A0A4D6KZV0_VIGUN</name>
<dbReference type="AlphaFoldDB" id="A0A4D6KZV0"/>
<keyword evidence="2" id="KW-1185">Reference proteome</keyword>
<dbReference type="EMBL" id="CP039346">
    <property type="protein sequence ID" value="QCD80671.1"/>
    <property type="molecule type" value="Genomic_DNA"/>
</dbReference>
<proteinExistence type="predicted"/>
<sequence>MALAAIKGLNRTFTMRGCDHPLIVRFADPKKPRTGESRSNYLSVNANFGPCSQEPAVWPLPNFGDPNCGGSMLPIAPHHSSIPHPQVTTHMQNWEPGAPVVQHSFPPQQLHSQLGSMPFGSIQAPKLPSQSQPFITEVQRQPYPADSSVQNIEQHLSSQVSY</sequence>
<reference evidence="1 2" key="1">
    <citation type="submission" date="2019-04" db="EMBL/GenBank/DDBJ databases">
        <title>An improved genome assembly and genetic linkage map for asparagus bean, Vigna unguiculata ssp. sesquipedialis.</title>
        <authorList>
            <person name="Xia Q."/>
            <person name="Zhang R."/>
            <person name="Dong Y."/>
        </authorList>
    </citation>
    <scope>NUCLEOTIDE SEQUENCE [LARGE SCALE GENOMIC DNA]</scope>
    <source>
        <tissue evidence="1">Leaf</tissue>
    </source>
</reference>